<comment type="caution">
    <text evidence="1">The sequence shown here is derived from an EMBL/GenBank/DDBJ whole genome shotgun (WGS) entry which is preliminary data.</text>
</comment>
<keyword evidence="2" id="KW-1185">Reference proteome</keyword>
<dbReference type="OrthoDB" id="4821781at2"/>
<protein>
    <recommendedName>
        <fullName evidence="3">N-acetyltransferase domain-containing protein</fullName>
    </recommendedName>
</protein>
<organism evidence="1 2">
    <name type="scientific">Quadrisphaera granulorum</name>
    <dbReference type="NCBI Taxonomy" id="317664"/>
    <lineage>
        <taxon>Bacteria</taxon>
        <taxon>Bacillati</taxon>
        <taxon>Actinomycetota</taxon>
        <taxon>Actinomycetes</taxon>
        <taxon>Kineosporiales</taxon>
        <taxon>Kineosporiaceae</taxon>
        <taxon>Quadrisphaera</taxon>
    </lineage>
</organism>
<dbReference type="RefSeq" id="WP_109776131.1">
    <property type="nucleotide sequence ID" value="NZ_QGDQ01000032.1"/>
</dbReference>
<accession>A0A315ZTD3</accession>
<evidence type="ECO:0008006" key="3">
    <source>
        <dbReference type="Google" id="ProtNLM"/>
    </source>
</evidence>
<proteinExistence type="predicted"/>
<name>A0A315ZTD3_9ACTN</name>
<evidence type="ECO:0000313" key="1">
    <source>
        <dbReference type="EMBL" id="PWJ48138.1"/>
    </source>
</evidence>
<dbReference type="Proteomes" id="UP000245469">
    <property type="component" value="Unassembled WGS sequence"/>
</dbReference>
<dbReference type="SUPFAM" id="SSF55729">
    <property type="entry name" value="Acyl-CoA N-acyltransferases (Nat)"/>
    <property type="match status" value="2"/>
</dbReference>
<dbReference type="Gene3D" id="3.40.630.30">
    <property type="match status" value="1"/>
</dbReference>
<dbReference type="EMBL" id="QGDQ01000032">
    <property type="protein sequence ID" value="PWJ48138.1"/>
    <property type="molecule type" value="Genomic_DNA"/>
</dbReference>
<reference evidence="1 2" key="1">
    <citation type="submission" date="2018-03" db="EMBL/GenBank/DDBJ databases">
        <title>Genomic Encyclopedia of Archaeal and Bacterial Type Strains, Phase II (KMG-II): from individual species to whole genera.</title>
        <authorList>
            <person name="Goeker M."/>
        </authorList>
    </citation>
    <scope>NUCLEOTIDE SEQUENCE [LARGE SCALE GENOMIC DNA]</scope>
    <source>
        <strain evidence="1 2">DSM 44889</strain>
    </source>
</reference>
<sequence>MDTAWNADAPARLATSDDLAAVQQLWAQAFPEEEGSHLPVALAEGRCLLVVEQGAAHSAVAAVLASSASQLPGERRLVVAVARSDQQLEHWATAERAARRWMLEEGVRRWHVVVREDDAVPVTALGAAGYEVTARSWGASLRVAAVDAPVWRRFVQAAERAAFTMRRLTEADAPALHGLVWACREDFPVTPATPAPEPALPEIAAGLRSGSVVAHGAFTSSGELVAATSVELSDEPPGTVADVEQTVVARSARRRGLATAVKALSVLELGVDAGPQGVVEFRTGGAQVNEASLRANRAVGYVLEPLWLTWTSGPTG</sequence>
<evidence type="ECO:0000313" key="2">
    <source>
        <dbReference type="Proteomes" id="UP000245469"/>
    </source>
</evidence>
<dbReference type="AlphaFoldDB" id="A0A315ZTD3"/>
<gene>
    <name evidence="1" type="ORF">BXY45_13215</name>
</gene>
<dbReference type="InterPro" id="IPR016181">
    <property type="entry name" value="Acyl_CoA_acyltransferase"/>
</dbReference>